<dbReference type="Gene3D" id="3.10.490.10">
    <property type="entry name" value="Gamma-glutamyl cyclotransferase-like"/>
    <property type="match status" value="1"/>
</dbReference>
<evidence type="ECO:0000313" key="2">
    <source>
        <dbReference type="Proteomes" id="UP000706333"/>
    </source>
</evidence>
<dbReference type="InterPro" id="IPR036568">
    <property type="entry name" value="GGCT-like_sf"/>
</dbReference>
<proteinExistence type="predicted"/>
<evidence type="ECO:0000313" key="1">
    <source>
        <dbReference type="EMBL" id="MBK5926387.1"/>
    </source>
</evidence>
<dbReference type="EMBL" id="NHSD01000123">
    <property type="protein sequence ID" value="MBK5926387.1"/>
    <property type="molecule type" value="Genomic_DNA"/>
</dbReference>
<dbReference type="RefSeq" id="WP_201156139.1">
    <property type="nucleotide sequence ID" value="NZ_NHSD01000123.1"/>
</dbReference>
<sequence>MSEPFFFGYGSLVNRRTHDYAEAYSARVRGWRRVWRHTDMRDTAFLSVERDPDAEIEGLIALVPGGDWRALDVRESGYDRVALSEGLAHGATRPVAAQIYAIPSATGAPTLRQPILLSYLDVVVQGFLTEFGEAGVARFFASTRGWGPILDDRARPRYPRAQALSARERGLVDAALAPLGVRRVTG</sequence>
<gene>
    <name evidence="1" type="ORF">CCR87_03285</name>
</gene>
<comment type="caution">
    <text evidence="1">The sequence shown here is derived from an EMBL/GenBank/DDBJ whole genome shotgun (WGS) entry which is preliminary data.</text>
</comment>
<protein>
    <submittedName>
        <fullName evidence="1">Gamma-glutamylcyclotransferase</fullName>
    </submittedName>
</protein>
<dbReference type="AlphaFoldDB" id="A0A934WI53"/>
<dbReference type="Proteomes" id="UP000706333">
    <property type="component" value="Unassembled WGS sequence"/>
</dbReference>
<organism evidence="1 2">
    <name type="scientific">Rhodobaculum claviforme</name>
    <dbReference type="NCBI Taxonomy" id="1549854"/>
    <lineage>
        <taxon>Bacteria</taxon>
        <taxon>Pseudomonadati</taxon>
        <taxon>Pseudomonadota</taxon>
        <taxon>Alphaproteobacteria</taxon>
        <taxon>Rhodobacterales</taxon>
        <taxon>Paracoccaceae</taxon>
        <taxon>Rhodobaculum</taxon>
    </lineage>
</organism>
<dbReference type="SUPFAM" id="SSF110857">
    <property type="entry name" value="Gamma-glutamyl cyclotransferase-like"/>
    <property type="match status" value="1"/>
</dbReference>
<reference evidence="1" key="2">
    <citation type="journal article" date="2020" name="Microorganisms">
        <title>Osmotic Adaptation and Compatible Solute Biosynthesis of Phototrophic Bacteria as Revealed from Genome Analyses.</title>
        <authorList>
            <person name="Imhoff J.F."/>
            <person name="Rahn T."/>
            <person name="Kunzel S."/>
            <person name="Keller A."/>
            <person name="Neulinger S.C."/>
        </authorList>
    </citation>
    <scope>NUCLEOTIDE SEQUENCE</scope>
    <source>
        <strain evidence="1">LMG 28126</strain>
    </source>
</reference>
<keyword evidence="2" id="KW-1185">Reference proteome</keyword>
<name>A0A934WI53_9RHOB</name>
<reference evidence="1" key="1">
    <citation type="submission" date="2017-05" db="EMBL/GenBank/DDBJ databases">
        <authorList>
            <person name="Imhoff J.F."/>
            <person name="Rahn T."/>
            <person name="Kuenzel S."/>
            <person name="Neulinger S.C."/>
        </authorList>
    </citation>
    <scope>NUCLEOTIDE SEQUENCE</scope>
    <source>
        <strain evidence="1">LMG 28126</strain>
    </source>
</reference>
<accession>A0A934WI53</accession>